<dbReference type="Proteomes" id="UP000616769">
    <property type="component" value="Unassembled WGS sequence"/>
</dbReference>
<proteinExistence type="predicted"/>
<sequence length="75" mass="7746">MLGFVVTVSASDLYLVVGNSDGESVSVIVVVVAIGISGTATVVEYGTYVVELAFKVVLISNLIVVANIEGEIEVD</sequence>
<dbReference type="EMBL" id="JXLN01011391">
    <property type="protein sequence ID" value="KPM07205.1"/>
    <property type="molecule type" value="Genomic_DNA"/>
</dbReference>
<organism evidence="1 2">
    <name type="scientific">Sarcoptes scabiei</name>
    <name type="common">Itch mite</name>
    <name type="synonym">Acarus scabiei</name>
    <dbReference type="NCBI Taxonomy" id="52283"/>
    <lineage>
        <taxon>Eukaryota</taxon>
        <taxon>Metazoa</taxon>
        <taxon>Ecdysozoa</taxon>
        <taxon>Arthropoda</taxon>
        <taxon>Chelicerata</taxon>
        <taxon>Arachnida</taxon>
        <taxon>Acari</taxon>
        <taxon>Acariformes</taxon>
        <taxon>Sarcoptiformes</taxon>
        <taxon>Astigmata</taxon>
        <taxon>Psoroptidia</taxon>
        <taxon>Sarcoptoidea</taxon>
        <taxon>Sarcoptidae</taxon>
        <taxon>Sarcoptinae</taxon>
        <taxon>Sarcoptes</taxon>
    </lineage>
</organism>
<evidence type="ECO:0000313" key="2">
    <source>
        <dbReference type="Proteomes" id="UP000616769"/>
    </source>
</evidence>
<dbReference type="AlphaFoldDB" id="A0A132A9C8"/>
<name>A0A132A9C8_SARSC</name>
<evidence type="ECO:0000313" key="1">
    <source>
        <dbReference type="EMBL" id="KPM07205.1"/>
    </source>
</evidence>
<accession>A0A132A9C8</accession>
<gene>
    <name evidence="1" type="ORF">QR98_0056920</name>
</gene>
<dbReference type="VEuPathDB" id="VectorBase:SSCA008553"/>
<protein>
    <submittedName>
        <fullName evidence="1">Uncharacterized protein</fullName>
    </submittedName>
</protein>
<reference evidence="1 2" key="1">
    <citation type="journal article" date="2015" name="Parasit. Vectors">
        <title>Draft genome of the scabies mite.</title>
        <authorList>
            <person name="Rider S.D.Jr."/>
            <person name="Morgan M.S."/>
            <person name="Arlian L.G."/>
        </authorList>
    </citation>
    <scope>NUCLEOTIDE SEQUENCE [LARGE SCALE GENOMIC DNA]</scope>
    <source>
        <strain evidence="1">Arlian Lab</strain>
    </source>
</reference>
<comment type="caution">
    <text evidence="1">The sequence shown here is derived from an EMBL/GenBank/DDBJ whole genome shotgun (WGS) entry which is preliminary data.</text>
</comment>